<accession>A0ABD3I645</accession>
<dbReference type="SUPFAM" id="SSF55729">
    <property type="entry name" value="Acyl-CoA N-acyltransferases (Nat)"/>
    <property type="match status" value="1"/>
</dbReference>
<protein>
    <recommendedName>
        <fullName evidence="4">N-acetyltransferase domain-containing protein</fullName>
    </recommendedName>
</protein>
<dbReference type="InterPro" id="IPR016181">
    <property type="entry name" value="Acyl_CoA_acyltransferase"/>
</dbReference>
<dbReference type="Pfam" id="PF00583">
    <property type="entry name" value="Acetyltransf_1"/>
    <property type="match status" value="1"/>
</dbReference>
<feature type="domain" description="N-acetyltransferase" evidence="4">
    <location>
        <begin position="9"/>
        <end position="162"/>
    </location>
</feature>
<dbReference type="FunFam" id="3.40.630.30:FF:000006">
    <property type="entry name" value="Putative n-alpha-acetyltransferase 50"/>
    <property type="match status" value="1"/>
</dbReference>
<comment type="caution">
    <text evidence="5">The sequence shown here is derived from an EMBL/GenBank/DDBJ whole genome shotgun (WGS) entry which is preliminary data.</text>
</comment>
<keyword evidence="6" id="KW-1185">Reference proteome</keyword>
<name>A0ABD3I645_9MARC</name>
<dbReference type="CDD" id="cd04301">
    <property type="entry name" value="NAT_SF"/>
    <property type="match status" value="1"/>
</dbReference>
<evidence type="ECO:0000256" key="3">
    <source>
        <dbReference type="SAM" id="MobiDB-lite"/>
    </source>
</evidence>
<dbReference type="EMBL" id="JBJQOH010000002">
    <property type="protein sequence ID" value="KAL3697084.1"/>
    <property type="molecule type" value="Genomic_DNA"/>
</dbReference>
<evidence type="ECO:0000313" key="5">
    <source>
        <dbReference type="EMBL" id="KAL3697084.1"/>
    </source>
</evidence>
<sequence length="233" mass="26636">MGKPQDVHVSFDTVRDKNLMQLKKLNLSIFPVTYQDKFYTDALSSGDFTKLAYYADLCVGCIACRLEKKEGGGGVRLYIMTLGVLAPYRRMGIGSKLLKKTLEQCEQSESPIVEVYLHVQTNNDAAIEFYKKFDFEITEEIKNYYKHIEPPDCFVLSKILAPSKLRVVPVDLKLLAITEELEPCRGEEQGDGKQRAVARSPDDRDPVNRVQEEKERRAFTFNSNIKSVFLHSR</sequence>
<keyword evidence="2" id="KW-0012">Acyltransferase</keyword>
<gene>
    <name evidence="5" type="ORF">R1sor_011160</name>
</gene>
<evidence type="ECO:0000259" key="4">
    <source>
        <dbReference type="PROSITE" id="PS51186"/>
    </source>
</evidence>
<dbReference type="GO" id="GO:0016746">
    <property type="term" value="F:acyltransferase activity"/>
    <property type="evidence" value="ECO:0007669"/>
    <property type="project" value="UniProtKB-KW"/>
</dbReference>
<keyword evidence="1" id="KW-0808">Transferase</keyword>
<feature type="region of interest" description="Disordered" evidence="3">
    <location>
        <begin position="185"/>
        <end position="215"/>
    </location>
</feature>
<evidence type="ECO:0000313" key="6">
    <source>
        <dbReference type="Proteomes" id="UP001633002"/>
    </source>
</evidence>
<evidence type="ECO:0000256" key="1">
    <source>
        <dbReference type="ARBA" id="ARBA00022679"/>
    </source>
</evidence>
<dbReference type="Gene3D" id="3.40.630.30">
    <property type="match status" value="1"/>
</dbReference>
<dbReference type="PANTHER" id="PTHR42919:SF8">
    <property type="entry name" value="N-ALPHA-ACETYLTRANSFERASE 50"/>
    <property type="match status" value="1"/>
</dbReference>
<dbReference type="InterPro" id="IPR000182">
    <property type="entry name" value="GNAT_dom"/>
</dbReference>
<proteinExistence type="predicted"/>
<dbReference type="PANTHER" id="PTHR42919">
    <property type="entry name" value="N-ALPHA-ACETYLTRANSFERASE"/>
    <property type="match status" value="1"/>
</dbReference>
<evidence type="ECO:0000256" key="2">
    <source>
        <dbReference type="ARBA" id="ARBA00023315"/>
    </source>
</evidence>
<organism evidence="5 6">
    <name type="scientific">Riccia sorocarpa</name>
    <dbReference type="NCBI Taxonomy" id="122646"/>
    <lineage>
        <taxon>Eukaryota</taxon>
        <taxon>Viridiplantae</taxon>
        <taxon>Streptophyta</taxon>
        <taxon>Embryophyta</taxon>
        <taxon>Marchantiophyta</taxon>
        <taxon>Marchantiopsida</taxon>
        <taxon>Marchantiidae</taxon>
        <taxon>Marchantiales</taxon>
        <taxon>Ricciaceae</taxon>
        <taxon>Riccia</taxon>
    </lineage>
</organism>
<dbReference type="PROSITE" id="PS51186">
    <property type="entry name" value="GNAT"/>
    <property type="match status" value="1"/>
</dbReference>
<dbReference type="Proteomes" id="UP001633002">
    <property type="component" value="Unassembled WGS sequence"/>
</dbReference>
<dbReference type="InterPro" id="IPR051556">
    <property type="entry name" value="N-term/lysine_N-AcTrnsfr"/>
</dbReference>
<dbReference type="AlphaFoldDB" id="A0ABD3I645"/>
<reference evidence="5 6" key="1">
    <citation type="submission" date="2024-09" db="EMBL/GenBank/DDBJ databases">
        <title>Chromosome-scale assembly of Riccia sorocarpa.</title>
        <authorList>
            <person name="Paukszto L."/>
        </authorList>
    </citation>
    <scope>NUCLEOTIDE SEQUENCE [LARGE SCALE GENOMIC DNA]</scope>
    <source>
        <strain evidence="5">LP-2024</strain>
        <tissue evidence="5">Aerial parts of the thallus</tissue>
    </source>
</reference>